<evidence type="ECO:0000256" key="5">
    <source>
        <dbReference type="ARBA" id="ARBA00023136"/>
    </source>
</evidence>
<feature type="transmembrane region" description="Helical" evidence="6">
    <location>
        <begin position="149"/>
        <end position="167"/>
    </location>
</feature>
<comment type="subcellular location">
    <subcellularLocation>
        <location evidence="1">Cell membrane</location>
        <topology evidence="1">Multi-pass membrane protein</topology>
    </subcellularLocation>
</comment>
<evidence type="ECO:0000256" key="2">
    <source>
        <dbReference type="ARBA" id="ARBA00022475"/>
    </source>
</evidence>
<evidence type="ECO:0000256" key="4">
    <source>
        <dbReference type="ARBA" id="ARBA00022989"/>
    </source>
</evidence>
<feature type="transmembrane region" description="Helical" evidence="6">
    <location>
        <begin position="9"/>
        <end position="30"/>
    </location>
</feature>
<gene>
    <name evidence="7" type="ORF">DDW13_06170</name>
</gene>
<evidence type="ECO:0008006" key="9">
    <source>
        <dbReference type="Google" id="ProtNLM"/>
    </source>
</evidence>
<feature type="transmembrane region" description="Helical" evidence="6">
    <location>
        <begin position="42"/>
        <end position="62"/>
    </location>
</feature>
<evidence type="ECO:0000256" key="3">
    <source>
        <dbReference type="ARBA" id="ARBA00022692"/>
    </source>
</evidence>
<dbReference type="InterPro" id="IPR011701">
    <property type="entry name" value="MFS"/>
</dbReference>
<sequence>MSKTNWKNALYNIMSINLINFNITLTIFTMEWIISKLTCSSLLTGVLIGLSSLAYFFSYFTGAFMDLTRKKKTILLGLIITLFTILFLSQITLLANNDIFTIILLFYTFAILTGFTSDIASIILSIWIKENVNEKDYRKVSSINRVTLRSLRILAEALAGLFLTISFKYSITPSLIILVVVGFLLLSMNITENVEEKRMHSFKKSLIDGFYYVKRSKVLTQFTILTADNLFFEMQGLLLLFYVEDVLHQGPIYFSALLISAEIGIVVGSIFALRINKGKLGFYQIIFRIIISASLASYILINNIFLALIPTFLILFSSGVNSTLTSATLLRYIDKEYWGRTTGFIGVIANGLSTLSGPLGGILIEIIGVGWTYVLVSVVMLIFTFLEYTFKEYYNLEIK</sequence>
<dbReference type="GO" id="GO:0022857">
    <property type="term" value="F:transmembrane transporter activity"/>
    <property type="evidence" value="ECO:0007669"/>
    <property type="project" value="InterPro"/>
</dbReference>
<accession>A0A2T9X3W9</accession>
<keyword evidence="2" id="KW-1003">Cell membrane</keyword>
<dbReference type="InterPro" id="IPR036259">
    <property type="entry name" value="MFS_trans_sf"/>
</dbReference>
<keyword evidence="3 6" id="KW-0812">Transmembrane</keyword>
<evidence type="ECO:0000313" key="7">
    <source>
        <dbReference type="EMBL" id="PVU74788.1"/>
    </source>
</evidence>
<feature type="transmembrane region" description="Helical" evidence="6">
    <location>
        <begin position="370"/>
        <end position="390"/>
    </location>
</feature>
<evidence type="ECO:0000313" key="8">
    <source>
        <dbReference type="Proteomes" id="UP000245638"/>
    </source>
</evidence>
<reference evidence="7 8" key="1">
    <citation type="journal article" date="2015" name="Appl. Environ. Microbiol.">
        <title>Nanoarchaeota, Their Sulfolobales Host, and Nanoarchaeota Virus Distribution across Yellowstone National Park Hot Springs.</title>
        <authorList>
            <person name="Munson-McGee J.H."/>
            <person name="Field E.K."/>
            <person name="Bateson M."/>
            <person name="Rooney C."/>
            <person name="Stepanauskas R."/>
            <person name="Young M.J."/>
        </authorList>
    </citation>
    <scope>NUCLEOTIDE SEQUENCE [LARGE SCALE GENOMIC DNA]</scope>
    <source>
        <strain evidence="7">SCGC AC-742_N10</strain>
    </source>
</reference>
<proteinExistence type="predicted"/>
<evidence type="ECO:0000256" key="6">
    <source>
        <dbReference type="SAM" id="Phobius"/>
    </source>
</evidence>
<keyword evidence="4 6" id="KW-1133">Transmembrane helix</keyword>
<dbReference type="Pfam" id="PF07690">
    <property type="entry name" value="MFS_1"/>
    <property type="match status" value="1"/>
</dbReference>
<keyword evidence="5 6" id="KW-0472">Membrane</keyword>
<dbReference type="GO" id="GO:0005886">
    <property type="term" value="C:plasma membrane"/>
    <property type="evidence" value="ECO:0007669"/>
    <property type="project" value="UniProtKB-SubCell"/>
</dbReference>
<feature type="transmembrane region" description="Helical" evidence="6">
    <location>
        <begin position="99"/>
        <end position="128"/>
    </location>
</feature>
<protein>
    <recommendedName>
        <fullName evidence="9">Major facilitator superfamily MFS_1</fullName>
    </recommendedName>
</protein>
<feature type="transmembrane region" description="Helical" evidence="6">
    <location>
        <begin position="342"/>
        <end position="364"/>
    </location>
</feature>
<organism evidence="7 8">
    <name type="scientific">Acidianus hospitalis</name>
    <dbReference type="NCBI Taxonomy" id="563177"/>
    <lineage>
        <taxon>Archaea</taxon>
        <taxon>Thermoproteota</taxon>
        <taxon>Thermoprotei</taxon>
        <taxon>Sulfolobales</taxon>
        <taxon>Sulfolobaceae</taxon>
        <taxon>Acidianus</taxon>
    </lineage>
</organism>
<feature type="transmembrane region" description="Helical" evidence="6">
    <location>
        <begin position="173"/>
        <end position="191"/>
    </location>
</feature>
<feature type="transmembrane region" description="Helical" evidence="6">
    <location>
        <begin position="212"/>
        <end position="232"/>
    </location>
</feature>
<dbReference type="AlphaFoldDB" id="A0A2T9X3W9"/>
<dbReference type="Proteomes" id="UP000245638">
    <property type="component" value="Unassembled WGS sequence"/>
</dbReference>
<dbReference type="SUPFAM" id="SSF103473">
    <property type="entry name" value="MFS general substrate transporter"/>
    <property type="match status" value="1"/>
</dbReference>
<evidence type="ECO:0000256" key="1">
    <source>
        <dbReference type="ARBA" id="ARBA00004651"/>
    </source>
</evidence>
<comment type="caution">
    <text evidence="7">The sequence shown here is derived from an EMBL/GenBank/DDBJ whole genome shotgun (WGS) entry which is preliminary data.</text>
</comment>
<feature type="transmembrane region" description="Helical" evidence="6">
    <location>
        <begin position="307"/>
        <end position="330"/>
    </location>
</feature>
<dbReference type="PANTHER" id="PTHR23513:SF6">
    <property type="entry name" value="MAJOR FACILITATOR SUPERFAMILY ASSOCIATED DOMAIN-CONTAINING PROTEIN"/>
    <property type="match status" value="1"/>
</dbReference>
<dbReference type="PANTHER" id="PTHR23513">
    <property type="entry name" value="INTEGRAL MEMBRANE EFFLUX PROTEIN-RELATED"/>
    <property type="match status" value="1"/>
</dbReference>
<name>A0A2T9X3W9_9CREN</name>
<feature type="transmembrane region" description="Helical" evidence="6">
    <location>
        <begin position="280"/>
        <end position="301"/>
    </location>
</feature>
<dbReference type="EMBL" id="QEFD01000182">
    <property type="protein sequence ID" value="PVU74788.1"/>
    <property type="molecule type" value="Genomic_DNA"/>
</dbReference>
<feature type="transmembrane region" description="Helical" evidence="6">
    <location>
        <begin position="74"/>
        <end position="93"/>
    </location>
</feature>
<feature type="transmembrane region" description="Helical" evidence="6">
    <location>
        <begin position="252"/>
        <end position="273"/>
    </location>
</feature>
<dbReference type="Gene3D" id="1.20.1250.20">
    <property type="entry name" value="MFS general substrate transporter like domains"/>
    <property type="match status" value="1"/>
</dbReference>